<organism evidence="3 4">
    <name type="scientific">Peterkaempfera bronchialis</name>
    <dbReference type="NCBI Taxonomy" id="2126346"/>
    <lineage>
        <taxon>Bacteria</taxon>
        <taxon>Bacillati</taxon>
        <taxon>Actinomycetota</taxon>
        <taxon>Actinomycetes</taxon>
        <taxon>Kitasatosporales</taxon>
        <taxon>Streptomycetaceae</taxon>
        <taxon>Peterkaempfera</taxon>
    </lineage>
</organism>
<dbReference type="PANTHER" id="PTHR34075">
    <property type="entry name" value="BLR3430 PROTEIN"/>
    <property type="match status" value="1"/>
</dbReference>
<dbReference type="InterPro" id="IPR022002">
    <property type="entry name" value="ChsH2_Znr"/>
</dbReference>
<protein>
    <submittedName>
        <fullName evidence="3">Zn-ribbon domain-containing OB-fold protein</fullName>
    </submittedName>
</protein>
<dbReference type="Proteomes" id="UP000249340">
    <property type="component" value="Chromosome"/>
</dbReference>
<sequence>MSKRFVPVPTPETRTFWDKAAEGELWLPRCGACGEVFFYPRACCPHCASDEVTWTRASGRGTVESFVINHMPAPGYEDDAPYAIAFVRLDEGPRLTANIVGIPQTPDHIHVGLPVEVTFEKRGDLSLPQFRPRVGEGARP</sequence>
<dbReference type="InterPro" id="IPR052513">
    <property type="entry name" value="Thioester_dehydratase-like"/>
</dbReference>
<name>A0A345SRD3_9ACTN</name>
<evidence type="ECO:0000313" key="4">
    <source>
        <dbReference type="Proteomes" id="UP000249340"/>
    </source>
</evidence>
<dbReference type="PANTHER" id="PTHR34075:SF5">
    <property type="entry name" value="BLR3430 PROTEIN"/>
    <property type="match status" value="1"/>
</dbReference>
<keyword evidence="4" id="KW-1185">Reference proteome</keyword>
<evidence type="ECO:0000313" key="3">
    <source>
        <dbReference type="EMBL" id="AXI76288.1"/>
    </source>
</evidence>
<feature type="domain" description="ChsH2 rubredoxin-like zinc ribbon" evidence="2">
    <location>
        <begin position="17"/>
        <end position="52"/>
    </location>
</feature>
<dbReference type="OrthoDB" id="7470921at2"/>
<evidence type="ECO:0000259" key="2">
    <source>
        <dbReference type="Pfam" id="PF12172"/>
    </source>
</evidence>
<evidence type="ECO:0000259" key="1">
    <source>
        <dbReference type="Pfam" id="PF01796"/>
    </source>
</evidence>
<dbReference type="SUPFAM" id="SSF50249">
    <property type="entry name" value="Nucleic acid-binding proteins"/>
    <property type="match status" value="1"/>
</dbReference>
<feature type="domain" description="ChsH2 C-terminal OB-fold" evidence="1">
    <location>
        <begin position="54"/>
        <end position="120"/>
    </location>
</feature>
<dbReference type="RefSeq" id="WP_111489142.1">
    <property type="nucleotide sequence ID" value="NZ_CP031264.1"/>
</dbReference>
<dbReference type="Pfam" id="PF01796">
    <property type="entry name" value="OB_ChsH2_C"/>
    <property type="match status" value="1"/>
</dbReference>
<accession>A0A345SRD3</accession>
<dbReference type="AlphaFoldDB" id="A0A345SRD3"/>
<gene>
    <name evidence="3" type="ORF">C7M71_001140</name>
</gene>
<dbReference type="InterPro" id="IPR012340">
    <property type="entry name" value="NA-bd_OB-fold"/>
</dbReference>
<reference evidence="4" key="1">
    <citation type="submission" date="2018-07" db="EMBL/GenBank/DDBJ databases">
        <title>Streptacidiphilus bronchialis DSM 106435 chromosome.</title>
        <authorList>
            <person name="Batra D."/>
            <person name="Gulvik C.A."/>
        </authorList>
    </citation>
    <scope>NUCLEOTIDE SEQUENCE [LARGE SCALE GENOMIC DNA]</scope>
    <source>
        <strain evidence="4">DSM 106435</strain>
    </source>
</reference>
<dbReference type="EMBL" id="CP031264">
    <property type="protein sequence ID" value="AXI76288.1"/>
    <property type="molecule type" value="Genomic_DNA"/>
</dbReference>
<dbReference type="KEGG" id="stri:C7M71_001140"/>
<dbReference type="Pfam" id="PF12172">
    <property type="entry name" value="zf-ChsH2"/>
    <property type="match status" value="1"/>
</dbReference>
<proteinExistence type="predicted"/>
<dbReference type="Gene3D" id="6.10.30.10">
    <property type="match status" value="1"/>
</dbReference>
<dbReference type="InterPro" id="IPR002878">
    <property type="entry name" value="ChsH2_C"/>
</dbReference>